<dbReference type="Gene3D" id="3.50.50.60">
    <property type="entry name" value="FAD/NAD(P)-binding domain"/>
    <property type="match status" value="2"/>
</dbReference>
<accession>A0A073IJ68</accession>
<evidence type="ECO:0000259" key="2">
    <source>
        <dbReference type="Pfam" id="PF07992"/>
    </source>
</evidence>
<dbReference type="SUPFAM" id="SSF51905">
    <property type="entry name" value="FAD/NAD(P)-binding domain"/>
    <property type="match status" value="1"/>
</dbReference>
<evidence type="ECO:0000256" key="1">
    <source>
        <dbReference type="ARBA" id="ARBA00023002"/>
    </source>
</evidence>
<dbReference type="AlphaFoldDB" id="A0A073IJ68"/>
<sequence length="333" mass="35364">MRSRSLGEAHSIDVALIGAGPSGLAAATALKEAGVERVVVLEREPQAGGIPRHCGHPPFGMREFKQVLTGPAYAARLVKTALDAGVEIYTGTTVTEALPNGVLSVATTDGLHQISASRIIYATGMRETPRSARLISGARVQGVLNTGALQSMVYLKHRRPFSNPVIIGSELVAFSAIMTCRHAGIRPIAMIEANPKISAPWPCAFYPRFLGVRLLTQTRLVQINGDKTVEGVTIAGPDGQTKQIACDGVILSGDFTPEAALARSGHLEIDLATGGPHVDQWSQCSDPTYFATGNLLPPIKTAGKSWAEGRKIGQQVAQELVKQSRRAHAPSNR</sequence>
<dbReference type="STRING" id="1300350.Z948_761"/>
<gene>
    <name evidence="3" type="ORF">DSW25_06320</name>
</gene>
<dbReference type="PANTHER" id="PTHR42949">
    <property type="entry name" value="ANAEROBIC GLYCEROL-3-PHOSPHATE DEHYDROGENASE SUBUNIT B"/>
    <property type="match status" value="1"/>
</dbReference>
<name>A0A073IJ68_9RHOB</name>
<protein>
    <submittedName>
        <fullName evidence="3">FAD-dependent pyridine nucleotide-disulfide oxidoreductase</fullName>
    </submittedName>
</protein>
<reference evidence="3 4" key="1">
    <citation type="submission" date="2014-01" db="EMBL/GenBank/DDBJ databases">
        <title>Sulfitobacter donghicola JCM 14565 Genome Sequencing.</title>
        <authorList>
            <person name="Lai Q."/>
            <person name="Hong Z."/>
        </authorList>
    </citation>
    <scope>NUCLEOTIDE SEQUENCE [LARGE SCALE GENOMIC DNA]</scope>
    <source>
        <strain evidence="3 4">JCM 14565</strain>
    </source>
</reference>
<dbReference type="InterPro" id="IPR023753">
    <property type="entry name" value="FAD/NAD-binding_dom"/>
</dbReference>
<evidence type="ECO:0000313" key="3">
    <source>
        <dbReference type="EMBL" id="KEJ89824.1"/>
    </source>
</evidence>
<dbReference type="PANTHER" id="PTHR42949:SF3">
    <property type="entry name" value="ANAEROBIC GLYCEROL-3-PHOSPHATE DEHYDROGENASE SUBUNIT B"/>
    <property type="match status" value="1"/>
</dbReference>
<dbReference type="InterPro" id="IPR036188">
    <property type="entry name" value="FAD/NAD-bd_sf"/>
</dbReference>
<dbReference type="EMBL" id="JAMC01000002">
    <property type="protein sequence ID" value="KEJ89824.1"/>
    <property type="molecule type" value="Genomic_DNA"/>
</dbReference>
<proteinExistence type="predicted"/>
<dbReference type="GO" id="GO:0016491">
    <property type="term" value="F:oxidoreductase activity"/>
    <property type="evidence" value="ECO:0007669"/>
    <property type="project" value="UniProtKB-KW"/>
</dbReference>
<evidence type="ECO:0000313" key="4">
    <source>
        <dbReference type="Proteomes" id="UP000027734"/>
    </source>
</evidence>
<dbReference type="InterPro" id="IPR051691">
    <property type="entry name" value="Metab_Enz_Cyan_OpOx_G3PDH"/>
</dbReference>
<dbReference type="PRINTS" id="PR00419">
    <property type="entry name" value="ADXRDTASE"/>
</dbReference>
<keyword evidence="4" id="KW-1185">Reference proteome</keyword>
<dbReference type="Pfam" id="PF07992">
    <property type="entry name" value="Pyr_redox_2"/>
    <property type="match status" value="1"/>
</dbReference>
<keyword evidence="1" id="KW-0560">Oxidoreductase</keyword>
<dbReference type="Proteomes" id="UP000027734">
    <property type="component" value="Unassembled WGS sequence"/>
</dbReference>
<comment type="caution">
    <text evidence="3">The sequence shown here is derived from an EMBL/GenBank/DDBJ whole genome shotgun (WGS) entry which is preliminary data.</text>
</comment>
<dbReference type="OrthoDB" id="5287468at2"/>
<feature type="domain" description="FAD/NAD(P)-binding" evidence="2">
    <location>
        <begin position="13"/>
        <end position="309"/>
    </location>
</feature>
<organism evidence="3 4">
    <name type="scientific">Sulfitobacter donghicola DSW-25 = KCTC 12864 = JCM 14565</name>
    <dbReference type="NCBI Taxonomy" id="1300350"/>
    <lineage>
        <taxon>Bacteria</taxon>
        <taxon>Pseudomonadati</taxon>
        <taxon>Pseudomonadota</taxon>
        <taxon>Alphaproteobacteria</taxon>
        <taxon>Rhodobacterales</taxon>
        <taxon>Roseobacteraceae</taxon>
        <taxon>Sulfitobacter</taxon>
    </lineage>
</organism>
<dbReference type="RefSeq" id="WP_052033078.1">
    <property type="nucleotide sequence ID" value="NZ_JAMC01000002.1"/>
</dbReference>
<dbReference type="eggNOG" id="COG0446">
    <property type="taxonomic scope" value="Bacteria"/>
</dbReference>